<name>V8NU58_OPHHA</name>
<evidence type="ECO:0000313" key="2">
    <source>
        <dbReference type="Proteomes" id="UP000018936"/>
    </source>
</evidence>
<evidence type="ECO:0000313" key="1">
    <source>
        <dbReference type="EMBL" id="ETE65476.1"/>
    </source>
</evidence>
<organism evidence="1 2">
    <name type="scientific">Ophiophagus hannah</name>
    <name type="common">King cobra</name>
    <name type="synonym">Naja hannah</name>
    <dbReference type="NCBI Taxonomy" id="8665"/>
    <lineage>
        <taxon>Eukaryota</taxon>
        <taxon>Metazoa</taxon>
        <taxon>Chordata</taxon>
        <taxon>Craniata</taxon>
        <taxon>Vertebrata</taxon>
        <taxon>Euteleostomi</taxon>
        <taxon>Lepidosauria</taxon>
        <taxon>Squamata</taxon>
        <taxon>Bifurcata</taxon>
        <taxon>Unidentata</taxon>
        <taxon>Episquamata</taxon>
        <taxon>Toxicofera</taxon>
        <taxon>Serpentes</taxon>
        <taxon>Colubroidea</taxon>
        <taxon>Elapidae</taxon>
        <taxon>Elapinae</taxon>
        <taxon>Ophiophagus</taxon>
    </lineage>
</organism>
<feature type="non-terminal residue" evidence="1">
    <location>
        <position position="1"/>
    </location>
</feature>
<comment type="caution">
    <text evidence="1">The sequence shown here is derived from an EMBL/GenBank/DDBJ whole genome shotgun (WGS) entry which is preliminary data.</text>
</comment>
<dbReference type="AlphaFoldDB" id="V8NU58"/>
<dbReference type="EMBL" id="AZIM01001874">
    <property type="protein sequence ID" value="ETE65476.1"/>
    <property type="molecule type" value="Genomic_DNA"/>
</dbReference>
<reference evidence="1 2" key="1">
    <citation type="journal article" date="2013" name="Proc. Natl. Acad. Sci. U.S.A.">
        <title>The king cobra genome reveals dynamic gene evolution and adaptation in the snake venom system.</title>
        <authorList>
            <person name="Vonk F.J."/>
            <person name="Casewell N.R."/>
            <person name="Henkel C.V."/>
            <person name="Heimberg A.M."/>
            <person name="Jansen H.J."/>
            <person name="McCleary R.J."/>
            <person name="Kerkkamp H.M."/>
            <person name="Vos R.A."/>
            <person name="Guerreiro I."/>
            <person name="Calvete J.J."/>
            <person name="Wuster W."/>
            <person name="Woods A.E."/>
            <person name="Logan J.M."/>
            <person name="Harrison R.A."/>
            <person name="Castoe T.A."/>
            <person name="de Koning A.P."/>
            <person name="Pollock D.D."/>
            <person name="Yandell M."/>
            <person name="Calderon D."/>
            <person name="Renjifo C."/>
            <person name="Currier R.B."/>
            <person name="Salgado D."/>
            <person name="Pla D."/>
            <person name="Sanz L."/>
            <person name="Hyder A.S."/>
            <person name="Ribeiro J.M."/>
            <person name="Arntzen J.W."/>
            <person name="van den Thillart G.E."/>
            <person name="Boetzer M."/>
            <person name="Pirovano W."/>
            <person name="Dirks R.P."/>
            <person name="Spaink H.P."/>
            <person name="Duboule D."/>
            <person name="McGlinn E."/>
            <person name="Kini R.M."/>
            <person name="Richardson M.K."/>
        </authorList>
    </citation>
    <scope>NUCLEOTIDE SEQUENCE</scope>
    <source>
        <tissue evidence="1">Blood</tissue>
    </source>
</reference>
<sequence length="573" mass="65049">HGEGGGVLQLSTEAETLVCIEQADACVVEDRSPERNNRFEKQLWERDSDHMSTMNVFFWVKCTATTFSCISLYIGLEQECPPLLKQRLLKSVTLDILTNLHIALHTVAHNEIKEASLPACLDKEGKKHDRKTFQQNKLTEIDLARVIPARINSRLDYCNNLSVVLLLKNVQKVQLVQKIKNKLPMSYRKLFNSITAFSGLFQEVKEGGGKIIFVSGLQIIIMLFRRIDPKSIHSDPIGLQLKQNELNFSYSSFLQQLGNTSIYVVHRRLFQYQDVELLGIPLDLLTMAHSIEWNETATGFEVPQEIFHLGNELTLVMAIQWSCSKQSKKSIKAATAICEFIHTKCTDQVQKNFLKSVEFQFRGGSDESLGNLFTDQTIDYFVPRYISFLKKSPSQYLSQNFHDRYGKFQSIDPLKNNSVDSTSSYFHHVNNLEICQKSEAASNSPPECGRHSVVALKIYERFGTMLIIGFGKVYVSFKRKSVHPVQIYEAVKECRLLSAGMEASIKVQGQQFNFPTPIPKRAYSRNEGTNDKAESSLLGMSPMNLGFLKFVPSKGNSYLEAGHKFLHQMSLNM</sequence>
<feature type="non-terminal residue" evidence="1">
    <location>
        <position position="573"/>
    </location>
</feature>
<gene>
    <name evidence="1" type="ORF">L345_08751</name>
</gene>
<dbReference type="Proteomes" id="UP000018936">
    <property type="component" value="Unassembled WGS sequence"/>
</dbReference>
<proteinExistence type="predicted"/>
<protein>
    <submittedName>
        <fullName evidence="1">Uncharacterized protein</fullName>
    </submittedName>
</protein>
<keyword evidence="2" id="KW-1185">Reference proteome</keyword>
<accession>V8NU58</accession>